<evidence type="ECO:0000256" key="9">
    <source>
        <dbReference type="ARBA" id="ARBA00022989"/>
    </source>
</evidence>
<protein>
    <submittedName>
        <fullName evidence="17">Cytochrome P450 family 8 subfamily B member 1</fullName>
    </submittedName>
</protein>
<reference evidence="17" key="2">
    <citation type="submission" date="2025-09" db="UniProtKB">
        <authorList>
            <consortium name="Ensembl"/>
        </authorList>
    </citation>
    <scope>IDENTIFICATION</scope>
</reference>
<evidence type="ECO:0000256" key="13">
    <source>
        <dbReference type="PIRNR" id="PIRNR000047"/>
    </source>
</evidence>
<name>A0A669QSV8_PHACC</name>
<dbReference type="Pfam" id="PF00067">
    <property type="entry name" value="p450"/>
    <property type="match status" value="1"/>
</dbReference>
<keyword evidence="11" id="KW-0443">Lipid metabolism</keyword>
<evidence type="ECO:0000256" key="7">
    <source>
        <dbReference type="ARBA" id="ARBA00022723"/>
    </source>
</evidence>
<proteinExistence type="inferred from homology"/>
<dbReference type="Gene3D" id="1.10.630.10">
    <property type="entry name" value="Cytochrome P450"/>
    <property type="match status" value="1"/>
</dbReference>
<keyword evidence="7 13" id="KW-0479">Metal-binding</keyword>
<dbReference type="PANTHER" id="PTHR24306:SF0">
    <property type="entry name" value="7-ALPHA-HYDROXYCHOLEST-4-EN-3-ONE 12-ALPHA-HYDROXYLASE"/>
    <property type="match status" value="1"/>
</dbReference>
<organism evidence="17 18">
    <name type="scientific">Phasianus colchicus</name>
    <name type="common">Common pheasant</name>
    <dbReference type="NCBI Taxonomy" id="9054"/>
    <lineage>
        <taxon>Eukaryota</taxon>
        <taxon>Metazoa</taxon>
        <taxon>Chordata</taxon>
        <taxon>Craniata</taxon>
        <taxon>Vertebrata</taxon>
        <taxon>Euteleostomi</taxon>
        <taxon>Archelosauria</taxon>
        <taxon>Archosauria</taxon>
        <taxon>Dinosauria</taxon>
        <taxon>Saurischia</taxon>
        <taxon>Theropoda</taxon>
        <taxon>Coelurosauria</taxon>
        <taxon>Aves</taxon>
        <taxon>Neognathae</taxon>
        <taxon>Galloanserae</taxon>
        <taxon>Galliformes</taxon>
        <taxon>Phasianidae</taxon>
        <taxon>Phasianinae</taxon>
        <taxon>Phasianus</taxon>
    </lineage>
</organism>
<keyword evidence="5 13" id="KW-0349">Heme</keyword>
<evidence type="ECO:0000256" key="6">
    <source>
        <dbReference type="ARBA" id="ARBA00022692"/>
    </source>
</evidence>
<evidence type="ECO:0000256" key="12">
    <source>
        <dbReference type="ARBA" id="ARBA00023136"/>
    </source>
</evidence>
<evidence type="ECO:0000313" key="17">
    <source>
        <dbReference type="Ensembl" id="ENSPCLP00000021368.1"/>
    </source>
</evidence>
<keyword evidence="9 16" id="KW-1133">Transmembrane helix</keyword>
<evidence type="ECO:0000256" key="16">
    <source>
        <dbReference type="SAM" id="Phobius"/>
    </source>
</evidence>
<dbReference type="PRINTS" id="PR00465">
    <property type="entry name" value="EP450IV"/>
</dbReference>
<evidence type="ECO:0000256" key="3">
    <source>
        <dbReference type="ARBA" id="ARBA00010617"/>
    </source>
</evidence>
<evidence type="ECO:0000256" key="1">
    <source>
        <dbReference type="ARBA" id="ARBA00001971"/>
    </source>
</evidence>
<comment type="similarity">
    <text evidence="3 13">Belongs to the cytochrome P450 family.</text>
</comment>
<evidence type="ECO:0000256" key="8">
    <source>
        <dbReference type="ARBA" id="ARBA00022824"/>
    </source>
</evidence>
<dbReference type="PANTHER" id="PTHR24306">
    <property type="match status" value="1"/>
</dbReference>
<dbReference type="GO" id="GO:0005506">
    <property type="term" value="F:iron ion binding"/>
    <property type="evidence" value="ECO:0007669"/>
    <property type="project" value="InterPro"/>
</dbReference>
<sequence length="511" mass="58751">MAFWTVFLCTLVASLLGGLYLLGAFRRRRPNEPPLDKGIIPWLGYALHFRKDSSGFLSKMQRKHGDIFTVLIGGYYFTFVMDPFCFGAIVKESRSKLDFVTFAAKLVLQVFGYKSDKNNNSALHAFSTKHLMGEGLNLLTQATMDNFQKLMLFKLSSGEEKRPWQEAGLFHYCYNIVFRAGYLALYGTESHQGTGNKEKAHKQDLIHSNQLYTEFRKYDRLFPRLAYAMLPPKDKVEAERLKRFFWDALSVSKGSQKENVSRWISEQVQFLAESGVPDYMRDRFKFMMLWASQGNTGPTAFWLLLYLMKHPEAMKAVKGEVEKVLREHGQEVKPGSPAINITRDMLDQTPFLDSAVEETLRLVAAPILIRAVLQDVSLKMSGGTEYTLRKGDRVALFPHLSVQMNPEIHPEPHKFKYDRFVNPDGTKKDFYKNGKRLKYFNMPWGAGVSICPGRFFATAEIKLFVSLMLTHYDLELVNDKEEIPAIDSSRWGFGTMQPVHDIQFRYRQPQA</sequence>
<keyword evidence="10 13" id="KW-0408">Iron</keyword>
<dbReference type="InterPro" id="IPR036396">
    <property type="entry name" value="Cyt_P450_sf"/>
</dbReference>
<comment type="cofactor">
    <cofactor evidence="1 13 14">
        <name>heme</name>
        <dbReference type="ChEBI" id="CHEBI:30413"/>
    </cofactor>
</comment>
<accession>A0A669QSV8</accession>
<dbReference type="GO" id="GO:0005789">
    <property type="term" value="C:endoplasmic reticulum membrane"/>
    <property type="evidence" value="ECO:0007669"/>
    <property type="project" value="UniProtKB-SubCell"/>
</dbReference>
<dbReference type="InterPro" id="IPR002403">
    <property type="entry name" value="Cyt_P450_E_grp-IV"/>
</dbReference>
<keyword evidence="4" id="KW-0444">Lipid biosynthesis</keyword>
<feature type="transmembrane region" description="Helical" evidence="16">
    <location>
        <begin position="67"/>
        <end position="90"/>
    </location>
</feature>
<evidence type="ECO:0000313" key="18">
    <source>
        <dbReference type="Proteomes" id="UP000472261"/>
    </source>
</evidence>
<evidence type="ECO:0000256" key="2">
    <source>
        <dbReference type="ARBA" id="ARBA00004389"/>
    </source>
</evidence>
<evidence type="ECO:0000256" key="10">
    <source>
        <dbReference type="ARBA" id="ARBA00023004"/>
    </source>
</evidence>
<feature type="binding site" evidence="15">
    <location>
        <position position="295"/>
    </location>
    <ligand>
        <name>substrate</name>
    </ligand>
</feature>
<feature type="binding site" evidence="15">
    <location>
        <position position="393"/>
    </location>
    <ligand>
        <name>substrate</name>
    </ligand>
</feature>
<keyword evidence="6 16" id="KW-0812">Transmembrane</keyword>
<dbReference type="CDD" id="cd20633">
    <property type="entry name" value="Cyp8B1"/>
    <property type="match status" value="1"/>
</dbReference>
<dbReference type="InterPro" id="IPR001128">
    <property type="entry name" value="Cyt_P450"/>
</dbReference>
<keyword evidence="18" id="KW-1185">Reference proteome</keyword>
<dbReference type="OMA" id="WGFGTTQ"/>
<evidence type="ECO:0000256" key="5">
    <source>
        <dbReference type="ARBA" id="ARBA00022617"/>
    </source>
</evidence>
<dbReference type="PIRSF" id="PIRSF000047">
    <property type="entry name" value="Cytochrome_CYPVIIA1"/>
    <property type="match status" value="1"/>
</dbReference>
<dbReference type="SUPFAM" id="SSF48264">
    <property type="entry name" value="Cytochrome P450"/>
    <property type="match status" value="1"/>
</dbReference>
<dbReference type="Ensembl" id="ENSPCLT00000029544.1">
    <property type="protein sequence ID" value="ENSPCLP00000021368.1"/>
    <property type="gene ID" value="ENSPCLG00000018717.1"/>
</dbReference>
<reference evidence="17" key="1">
    <citation type="submission" date="2025-08" db="UniProtKB">
        <authorList>
            <consortium name="Ensembl"/>
        </authorList>
    </citation>
    <scope>IDENTIFICATION</scope>
</reference>
<dbReference type="GO" id="GO:0006629">
    <property type="term" value="P:lipid metabolic process"/>
    <property type="evidence" value="ECO:0007669"/>
    <property type="project" value="UniProtKB-KW"/>
</dbReference>
<dbReference type="AlphaFoldDB" id="A0A669QSV8"/>
<dbReference type="FunFam" id="1.10.630.10:FF:000025">
    <property type="entry name" value="Prostaglandin I2 (prostacyclin) synthase"/>
    <property type="match status" value="1"/>
</dbReference>
<evidence type="ECO:0000256" key="4">
    <source>
        <dbReference type="ARBA" id="ARBA00022516"/>
    </source>
</evidence>
<feature type="transmembrane region" description="Helical" evidence="16">
    <location>
        <begin position="6"/>
        <end position="25"/>
    </location>
</feature>
<evidence type="ECO:0000256" key="14">
    <source>
        <dbReference type="PIRSR" id="PIRSR000047-1"/>
    </source>
</evidence>
<evidence type="ECO:0000256" key="11">
    <source>
        <dbReference type="ARBA" id="ARBA00023098"/>
    </source>
</evidence>
<dbReference type="GO" id="GO:0020037">
    <property type="term" value="F:heme binding"/>
    <property type="evidence" value="ECO:0007669"/>
    <property type="project" value="InterPro"/>
</dbReference>
<dbReference type="Proteomes" id="UP000472261">
    <property type="component" value="Unplaced"/>
</dbReference>
<evidence type="ECO:0000256" key="15">
    <source>
        <dbReference type="PIRSR" id="PIRSR000047-2"/>
    </source>
</evidence>
<comment type="subcellular location">
    <subcellularLocation>
        <location evidence="2">Endoplasmic reticulum membrane</location>
        <topology evidence="2">Single-pass membrane protein</topology>
    </subcellularLocation>
</comment>
<keyword evidence="8 13" id="KW-0256">Endoplasmic reticulum</keyword>
<feature type="binding site" description="axial binding residue" evidence="14">
    <location>
        <position position="451"/>
    </location>
    <ligand>
        <name>heme</name>
        <dbReference type="ChEBI" id="CHEBI:30413"/>
    </ligand>
    <ligandPart>
        <name>Fe</name>
        <dbReference type="ChEBI" id="CHEBI:18248"/>
    </ligandPart>
</feature>
<dbReference type="GO" id="GO:0008397">
    <property type="term" value="F:sterol 12-alpha-hydroxylase activity"/>
    <property type="evidence" value="ECO:0007669"/>
    <property type="project" value="TreeGrafter"/>
</dbReference>
<keyword evidence="12 13" id="KW-0472">Membrane</keyword>
<dbReference type="InterPro" id="IPR024204">
    <property type="entry name" value="Cyt_P450_CYP7A1-type"/>
</dbReference>